<dbReference type="InterPro" id="IPR027304">
    <property type="entry name" value="Trigger_fact/SurA_dom_sf"/>
</dbReference>
<evidence type="ECO:0000256" key="4">
    <source>
        <dbReference type="ARBA" id="ARBA00016902"/>
    </source>
</evidence>
<keyword evidence="8 11" id="KW-0413">Isomerase</keyword>
<dbReference type="GO" id="GO:0051301">
    <property type="term" value="P:cell division"/>
    <property type="evidence" value="ECO:0007669"/>
    <property type="project" value="UniProtKB-KW"/>
</dbReference>
<evidence type="ECO:0000256" key="12">
    <source>
        <dbReference type="PROSITE-ProRule" id="PRU00277"/>
    </source>
</evidence>
<keyword evidence="5 11" id="KW-0132">Cell division</keyword>
<dbReference type="EC" id="5.2.1.8" evidence="3 11"/>
<dbReference type="Pfam" id="PF00254">
    <property type="entry name" value="FKBP_C"/>
    <property type="match status" value="1"/>
</dbReference>
<dbReference type="Proteomes" id="UP000070258">
    <property type="component" value="Unassembled WGS sequence"/>
</dbReference>
<dbReference type="InterPro" id="IPR036611">
    <property type="entry name" value="Trigger_fac_ribosome-bd_sf"/>
</dbReference>
<evidence type="ECO:0000313" key="18">
    <source>
        <dbReference type="Proteomes" id="UP000070258"/>
    </source>
</evidence>
<evidence type="ECO:0000256" key="14">
    <source>
        <dbReference type="SAM" id="MobiDB-lite"/>
    </source>
</evidence>
<dbReference type="PANTHER" id="PTHR30560:SF3">
    <property type="entry name" value="TRIGGER FACTOR-LIKE PROTEIN TIG, CHLOROPLASTIC"/>
    <property type="match status" value="1"/>
</dbReference>
<dbReference type="EMBL" id="LSRE01000048">
    <property type="protein sequence ID" value="KXO90564.1"/>
    <property type="molecule type" value="Genomic_DNA"/>
</dbReference>
<dbReference type="OrthoDB" id="9767721at2"/>
<dbReference type="Proteomes" id="UP000070409">
    <property type="component" value="Unassembled WGS sequence"/>
</dbReference>
<organism evidence="17 18">
    <name type="scientific">Tsukamurella pseudospumae</name>
    <dbReference type="NCBI Taxonomy" id="239498"/>
    <lineage>
        <taxon>Bacteria</taxon>
        <taxon>Bacillati</taxon>
        <taxon>Actinomycetota</taxon>
        <taxon>Actinomycetes</taxon>
        <taxon>Mycobacteriales</taxon>
        <taxon>Tsukamurellaceae</taxon>
        <taxon>Tsukamurella</taxon>
    </lineage>
</organism>
<dbReference type="InterPro" id="IPR008881">
    <property type="entry name" value="Trigger_fac_ribosome-bd_bac"/>
</dbReference>
<dbReference type="SUPFAM" id="SSF54534">
    <property type="entry name" value="FKBP-like"/>
    <property type="match status" value="1"/>
</dbReference>
<evidence type="ECO:0000259" key="15">
    <source>
        <dbReference type="PROSITE" id="PS50059"/>
    </source>
</evidence>
<dbReference type="InterPro" id="IPR001179">
    <property type="entry name" value="PPIase_FKBP_dom"/>
</dbReference>
<dbReference type="PROSITE" id="PS50059">
    <property type="entry name" value="FKBP_PPIASE"/>
    <property type="match status" value="1"/>
</dbReference>
<dbReference type="EMBL" id="LSRF01000023">
    <property type="protein sequence ID" value="KXP10779.1"/>
    <property type="molecule type" value="Genomic_DNA"/>
</dbReference>
<keyword evidence="9 11" id="KW-0131">Cell cycle</keyword>
<dbReference type="Pfam" id="PF05697">
    <property type="entry name" value="Trigger_N"/>
    <property type="match status" value="1"/>
</dbReference>
<reference evidence="17" key="1">
    <citation type="submission" date="2016-02" db="EMBL/GenBank/DDBJ databases">
        <authorList>
            <person name="Teng J.L."/>
            <person name="Yang Y."/>
            <person name="Huang Y."/>
            <person name="Guo F."/>
            <person name="Wei W."/>
            <person name="Chen J.H."/>
            <person name="Wong S.Y."/>
            <person name="Lau S.K."/>
            <person name="Woo P.C."/>
        </authorList>
    </citation>
    <scope>NUCLEOTIDE SEQUENCE</scope>
    <source>
        <strain evidence="17">JCM 15929</strain>
    </source>
</reference>
<evidence type="ECO:0000256" key="1">
    <source>
        <dbReference type="ARBA" id="ARBA00000971"/>
    </source>
</evidence>
<dbReference type="InterPro" id="IPR037041">
    <property type="entry name" value="Trigger_fac_C_sf"/>
</dbReference>
<evidence type="ECO:0000256" key="11">
    <source>
        <dbReference type="HAMAP-Rule" id="MF_00303"/>
    </source>
</evidence>
<evidence type="ECO:0000256" key="8">
    <source>
        <dbReference type="ARBA" id="ARBA00023235"/>
    </source>
</evidence>
<dbReference type="GO" id="GO:0043022">
    <property type="term" value="F:ribosome binding"/>
    <property type="evidence" value="ECO:0007669"/>
    <property type="project" value="TreeGrafter"/>
</dbReference>
<name>A0A138AK67_9ACTN</name>
<evidence type="ECO:0000256" key="3">
    <source>
        <dbReference type="ARBA" id="ARBA00013194"/>
    </source>
</evidence>
<gene>
    <name evidence="11" type="primary">tig</name>
    <name evidence="17" type="ORF">AXK60_05700</name>
    <name evidence="16" type="ORF">AXK61_08115</name>
</gene>
<evidence type="ECO:0000256" key="6">
    <source>
        <dbReference type="ARBA" id="ARBA00023110"/>
    </source>
</evidence>
<keyword evidence="19" id="KW-1185">Reference proteome</keyword>
<dbReference type="PIRSF" id="PIRSF003095">
    <property type="entry name" value="Trigger_factor"/>
    <property type="match status" value="1"/>
</dbReference>
<feature type="region of interest" description="Disordered" evidence="14">
    <location>
        <begin position="441"/>
        <end position="473"/>
    </location>
</feature>
<dbReference type="Gene3D" id="3.30.70.1050">
    <property type="entry name" value="Trigger factor ribosome-binding domain"/>
    <property type="match status" value="1"/>
</dbReference>
<feature type="compositionally biased region" description="Acidic residues" evidence="14">
    <location>
        <begin position="441"/>
        <end position="452"/>
    </location>
</feature>
<keyword evidence="11" id="KW-0963">Cytoplasm</keyword>
<evidence type="ECO:0000256" key="10">
    <source>
        <dbReference type="ARBA" id="ARBA00029986"/>
    </source>
</evidence>
<dbReference type="Gene3D" id="1.10.3120.10">
    <property type="entry name" value="Trigger factor, C-terminal domain"/>
    <property type="match status" value="1"/>
</dbReference>
<dbReference type="Gene3D" id="3.10.50.40">
    <property type="match status" value="1"/>
</dbReference>
<dbReference type="Pfam" id="PF05698">
    <property type="entry name" value="Trigger_C"/>
    <property type="match status" value="1"/>
</dbReference>
<keyword evidence="7 11" id="KW-0143">Chaperone</keyword>
<dbReference type="HAMAP" id="MF_00303">
    <property type="entry name" value="Trigger_factor_Tig"/>
    <property type="match status" value="1"/>
</dbReference>
<protein>
    <recommendedName>
        <fullName evidence="4 11">Trigger factor</fullName>
        <shortName evidence="11">TF</shortName>
        <ecNumber evidence="3 11">5.2.1.8</ecNumber>
    </recommendedName>
    <alternativeName>
        <fullName evidence="10 11">PPIase</fullName>
    </alternativeName>
</protein>
<dbReference type="GO" id="GO:0043335">
    <property type="term" value="P:protein unfolding"/>
    <property type="evidence" value="ECO:0007669"/>
    <property type="project" value="TreeGrafter"/>
</dbReference>
<dbReference type="PANTHER" id="PTHR30560">
    <property type="entry name" value="TRIGGER FACTOR CHAPERONE AND PEPTIDYL-PROLYL CIS/TRANS ISOMERASE"/>
    <property type="match status" value="1"/>
</dbReference>
<dbReference type="InterPro" id="IPR046357">
    <property type="entry name" value="PPIase_dom_sf"/>
</dbReference>
<dbReference type="AlphaFoldDB" id="A0A138AK67"/>
<comment type="subcellular location">
    <subcellularLocation>
        <location evidence="11">Cytoplasm</location>
    </subcellularLocation>
    <text evidence="11">About half TF is bound to the ribosome near the polypeptide exit tunnel while the other half is free in the cytoplasm.</text>
</comment>
<dbReference type="SUPFAM" id="SSF102735">
    <property type="entry name" value="Trigger factor ribosome-binding domain"/>
    <property type="match status" value="1"/>
</dbReference>
<evidence type="ECO:0000313" key="17">
    <source>
        <dbReference type="EMBL" id="KXP10779.1"/>
    </source>
</evidence>
<dbReference type="GO" id="GO:0051083">
    <property type="term" value="P:'de novo' cotranslational protein folding"/>
    <property type="evidence" value="ECO:0007669"/>
    <property type="project" value="TreeGrafter"/>
</dbReference>
<reference evidence="18" key="2">
    <citation type="submission" date="2016-02" db="EMBL/GenBank/DDBJ databases">
        <authorList>
            <person name="Wen L."/>
            <person name="He K."/>
            <person name="Yang H."/>
        </authorList>
    </citation>
    <scope>NUCLEOTIDE SEQUENCE [LARGE SCALE GENOMIC DNA]</scope>
    <source>
        <strain evidence="18">JCM 15929</strain>
    </source>
</reference>
<dbReference type="SUPFAM" id="SSF109998">
    <property type="entry name" value="Triger factor/SurA peptide-binding domain-like"/>
    <property type="match status" value="1"/>
</dbReference>
<sequence>MKSTVEQLSPTRVRLSVEVPFDELAPDFDRAYETLAQQVNIPGFRKGKAPAKLIEARVGRDAVLSQVINDALPGKYSQAVLDSEVKALGQPEIDIDKLEYGETFSFTAEVDVRPEITLPDYSAIEVEVPSLEVTDADVDEQIEGLRARFGTLKGVERAVETGDFITIDLSATVDGADVEDAKTTGLSHEVGNGQLIDGLDEAVVGLSAGESKTFPTTLVAGEFAGKEADVTVVVGSVKERELPELDDEFAQLASEFDTVDELRADLRERVEQNKRLGQAADIRDAVLDKLLESVEVPLPEAVVKEQTDANVHDVLHQVGHNEELLETALKAQGTTREEFENQARESAEKQVKVQLLLDAIADAQDVQVDQQELQEHILFQSQRYGVQPAEFIQQIQQAGQLPALFQEVRRGKGLADVVLEVTVKDADGNAVDTKALFDRDDAGEELAEEAASEEAVVAEAEEITAEGSATDEK</sequence>
<evidence type="ECO:0000256" key="13">
    <source>
        <dbReference type="RuleBase" id="RU003914"/>
    </source>
</evidence>
<reference evidence="16 19" key="3">
    <citation type="submission" date="2016-02" db="EMBL/GenBank/DDBJ databases">
        <authorList>
            <person name="Teng J.L."/>
            <person name="Tang Y."/>
            <person name="Huang Y."/>
            <person name="Guo F."/>
            <person name="Wei W."/>
            <person name="Chen J.H."/>
            <person name="Wong S.Y."/>
            <person name="Lau S.K."/>
            <person name="Woo P.C."/>
        </authorList>
    </citation>
    <scope>NUCLEOTIDE SEQUENCE [LARGE SCALE GENOMIC DNA]</scope>
    <source>
        <strain evidence="16 19">JCM 13375</strain>
    </source>
</reference>
<dbReference type="GO" id="GO:0015031">
    <property type="term" value="P:protein transport"/>
    <property type="evidence" value="ECO:0007669"/>
    <property type="project" value="UniProtKB-UniRule"/>
</dbReference>
<comment type="function">
    <text evidence="11">Involved in protein export. Acts as a chaperone by maintaining the newly synthesized protein in an open conformation. Functions as a peptidyl-prolyl cis-trans isomerase.</text>
</comment>
<comment type="catalytic activity">
    <reaction evidence="1 11 12">
        <text>[protein]-peptidylproline (omega=180) = [protein]-peptidylproline (omega=0)</text>
        <dbReference type="Rhea" id="RHEA:16237"/>
        <dbReference type="Rhea" id="RHEA-COMP:10747"/>
        <dbReference type="Rhea" id="RHEA-COMP:10748"/>
        <dbReference type="ChEBI" id="CHEBI:83833"/>
        <dbReference type="ChEBI" id="CHEBI:83834"/>
        <dbReference type="EC" id="5.2.1.8"/>
    </reaction>
</comment>
<proteinExistence type="inferred from homology"/>
<dbReference type="GO" id="GO:0003755">
    <property type="term" value="F:peptidyl-prolyl cis-trans isomerase activity"/>
    <property type="evidence" value="ECO:0007669"/>
    <property type="project" value="UniProtKB-UniRule"/>
</dbReference>
<evidence type="ECO:0000256" key="9">
    <source>
        <dbReference type="ARBA" id="ARBA00023306"/>
    </source>
</evidence>
<keyword evidence="6 11" id="KW-0697">Rotamase</keyword>
<evidence type="ECO:0000313" key="16">
    <source>
        <dbReference type="EMBL" id="KXO90564.1"/>
    </source>
</evidence>
<dbReference type="InterPro" id="IPR005215">
    <property type="entry name" value="Trig_fac"/>
</dbReference>
<comment type="caution">
    <text evidence="17">The sequence shown here is derived from an EMBL/GenBank/DDBJ whole genome shotgun (WGS) entry which is preliminary data.</text>
</comment>
<dbReference type="STRING" id="239498.AXK60_05700"/>
<dbReference type="RefSeq" id="WP_068571007.1">
    <property type="nucleotide sequence ID" value="NZ_LSRE01000048.1"/>
</dbReference>
<comment type="domain">
    <text evidence="11">Consists of 3 domains; the N-terminus binds the ribosome, the middle domain has PPIase activity, while the C-terminus has intrinsic chaperone activity on its own.</text>
</comment>
<evidence type="ECO:0000256" key="5">
    <source>
        <dbReference type="ARBA" id="ARBA00022618"/>
    </source>
</evidence>
<feature type="domain" description="PPIase FKBP-type" evidence="15">
    <location>
        <begin position="162"/>
        <end position="210"/>
    </location>
</feature>
<accession>A0A138AK67</accession>
<comment type="similarity">
    <text evidence="2 11 13">Belongs to the FKBP-type PPIase family. Tig subfamily.</text>
</comment>
<evidence type="ECO:0000313" key="19">
    <source>
        <dbReference type="Proteomes" id="UP000070409"/>
    </source>
</evidence>
<dbReference type="InterPro" id="IPR008880">
    <property type="entry name" value="Trigger_fac_C"/>
</dbReference>
<dbReference type="NCBIfam" id="TIGR00115">
    <property type="entry name" value="tig"/>
    <property type="match status" value="1"/>
</dbReference>
<evidence type="ECO:0000256" key="7">
    <source>
        <dbReference type="ARBA" id="ARBA00023186"/>
    </source>
</evidence>
<dbReference type="GO" id="GO:0005737">
    <property type="term" value="C:cytoplasm"/>
    <property type="evidence" value="ECO:0007669"/>
    <property type="project" value="UniProtKB-SubCell"/>
</dbReference>
<dbReference type="GO" id="GO:0044183">
    <property type="term" value="F:protein folding chaperone"/>
    <property type="evidence" value="ECO:0007669"/>
    <property type="project" value="TreeGrafter"/>
</dbReference>
<evidence type="ECO:0000256" key="2">
    <source>
        <dbReference type="ARBA" id="ARBA00005464"/>
    </source>
</evidence>